<evidence type="ECO:0000313" key="2">
    <source>
        <dbReference type="EMBL" id="CAK0854304.1"/>
    </source>
</evidence>
<evidence type="ECO:0000313" key="3">
    <source>
        <dbReference type="Proteomes" id="UP001189429"/>
    </source>
</evidence>
<keyword evidence="3" id="KW-1185">Reference proteome</keyword>
<feature type="non-terminal residue" evidence="2">
    <location>
        <position position="1"/>
    </location>
</feature>
<gene>
    <name evidence="2" type="ORF">PCOR1329_LOCUS45458</name>
</gene>
<name>A0ABN9U965_9DINO</name>
<feature type="compositionally biased region" description="Low complexity" evidence="1">
    <location>
        <begin position="164"/>
        <end position="174"/>
    </location>
</feature>
<evidence type="ECO:0000256" key="1">
    <source>
        <dbReference type="SAM" id="MobiDB-lite"/>
    </source>
</evidence>
<dbReference type="EMBL" id="CAUYUJ010015467">
    <property type="protein sequence ID" value="CAK0854304.1"/>
    <property type="molecule type" value="Genomic_DNA"/>
</dbReference>
<reference evidence="2" key="1">
    <citation type="submission" date="2023-10" db="EMBL/GenBank/DDBJ databases">
        <authorList>
            <person name="Chen Y."/>
            <person name="Shah S."/>
            <person name="Dougan E. K."/>
            <person name="Thang M."/>
            <person name="Chan C."/>
        </authorList>
    </citation>
    <scope>NUCLEOTIDE SEQUENCE [LARGE SCALE GENOMIC DNA]</scope>
</reference>
<proteinExistence type="predicted"/>
<accession>A0ABN9U965</accession>
<protein>
    <submittedName>
        <fullName evidence="2">Uncharacterized protein</fullName>
    </submittedName>
</protein>
<comment type="caution">
    <text evidence="2">The sequence shown here is derived from an EMBL/GenBank/DDBJ whole genome shotgun (WGS) entry which is preliminary data.</text>
</comment>
<dbReference type="Proteomes" id="UP001189429">
    <property type="component" value="Unassembled WGS sequence"/>
</dbReference>
<sequence length="278" mass="29650">RSSLASGSLCWRCALEKQTLLATLRRQAQLRLLLQTQARARLSARTDCRILDDDGEVFQSSLQAGAAVAIGGFRCGAASWAECVLAPSASYLLVPLALQAPGEDLPATAAVLTSSTVRVGRPLWLGWQAVRAAWAAYARSQRQRARRVPRRAAVHGEGPRLPRRPLVGPELARPGSGGVGREPRGGAFPRGGLRRERHAPLLSRGRAYQDDWLPQGYGQILQVAQPSETSGGSAGWASSHRFLMTSSEPPGSWHCPAVESSGGAVAMVALHEPFVLAA</sequence>
<organism evidence="2 3">
    <name type="scientific">Prorocentrum cordatum</name>
    <dbReference type="NCBI Taxonomy" id="2364126"/>
    <lineage>
        <taxon>Eukaryota</taxon>
        <taxon>Sar</taxon>
        <taxon>Alveolata</taxon>
        <taxon>Dinophyceae</taxon>
        <taxon>Prorocentrales</taxon>
        <taxon>Prorocentraceae</taxon>
        <taxon>Prorocentrum</taxon>
    </lineage>
</organism>
<feature type="region of interest" description="Disordered" evidence="1">
    <location>
        <begin position="148"/>
        <end position="192"/>
    </location>
</feature>